<proteinExistence type="predicted"/>
<dbReference type="Pfam" id="PF19136">
    <property type="entry name" value="DUF5819"/>
    <property type="match status" value="1"/>
</dbReference>
<evidence type="ECO:0000313" key="2">
    <source>
        <dbReference type="EMBL" id="GAA0628044.1"/>
    </source>
</evidence>
<reference evidence="3" key="1">
    <citation type="journal article" date="2019" name="Int. J. Syst. Evol. Microbiol.">
        <title>The Global Catalogue of Microorganisms (GCM) 10K type strain sequencing project: providing services to taxonomists for standard genome sequencing and annotation.</title>
        <authorList>
            <consortium name="The Broad Institute Genomics Platform"/>
            <consortium name="The Broad Institute Genome Sequencing Center for Infectious Disease"/>
            <person name="Wu L."/>
            <person name="Ma J."/>
        </authorList>
    </citation>
    <scope>NUCLEOTIDE SEQUENCE [LARGE SCALE GENOMIC DNA]</scope>
    <source>
        <strain evidence="3">JCM 5067</strain>
    </source>
</reference>
<dbReference type="InterPro" id="IPR043857">
    <property type="entry name" value="DUF5819"/>
</dbReference>
<comment type="caution">
    <text evidence="2">The sequence shown here is derived from an EMBL/GenBank/DDBJ whole genome shotgun (WGS) entry which is preliminary data.</text>
</comment>
<sequence>MDPEPSRSEPGAREDLRDLSPGQRLAVLGAAVAVALGLVVHTGATFLHLAPRNAATDAIGDTVNSYMAPEFTQSWQLFAPDITRTMTAVGARVELRAADGTTTVGPWRDLTAQDLAELRGNPLPSRIRQQLATAWTAMLASHDTELRPVGPAGADSEQYLKRLALSRLPATPRGARIERIQFRSTDTTVPPPPWKKRGARTAPVVRVYPWWPVGAADFAEGRTS</sequence>
<keyword evidence="1" id="KW-1133">Transmembrane helix</keyword>
<keyword evidence="1" id="KW-0812">Transmembrane</keyword>
<dbReference type="EMBL" id="BAAACA010000066">
    <property type="protein sequence ID" value="GAA0628044.1"/>
    <property type="molecule type" value="Genomic_DNA"/>
</dbReference>
<evidence type="ECO:0000313" key="3">
    <source>
        <dbReference type="Proteomes" id="UP001500668"/>
    </source>
</evidence>
<keyword evidence="3" id="KW-1185">Reference proteome</keyword>
<keyword evidence="1" id="KW-0472">Membrane</keyword>
<evidence type="ECO:0000256" key="1">
    <source>
        <dbReference type="SAM" id="Phobius"/>
    </source>
</evidence>
<name>A0ABP3SAB2_9ACTN</name>
<dbReference type="Proteomes" id="UP001500668">
    <property type="component" value="Unassembled WGS sequence"/>
</dbReference>
<organism evidence="2 3">
    <name type="scientific">Streptomyces crystallinus</name>
    <dbReference type="NCBI Taxonomy" id="68191"/>
    <lineage>
        <taxon>Bacteria</taxon>
        <taxon>Bacillati</taxon>
        <taxon>Actinomycetota</taxon>
        <taxon>Actinomycetes</taxon>
        <taxon>Kitasatosporales</taxon>
        <taxon>Streptomycetaceae</taxon>
        <taxon>Streptomyces</taxon>
    </lineage>
</organism>
<accession>A0ABP3SAB2</accession>
<feature type="transmembrane region" description="Helical" evidence="1">
    <location>
        <begin position="25"/>
        <end position="47"/>
    </location>
</feature>
<gene>
    <name evidence="2" type="ORF">GCM10010394_68820</name>
</gene>
<dbReference type="RefSeq" id="WP_344081233.1">
    <property type="nucleotide sequence ID" value="NZ_BAAACA010000066.1"/>
</dbReference>
<protein>
    <submittedName>
        <fullName evidence="2">Uncharacterized protein</fullName>
    </submittedName>
</protein>